<evidence type="ECO:0000256" key="7">
    <source>
        <dbReference type="ARBA" id="ARBA00023049"/>
    </source>
</evidence>
<dbReference type="InterPro" id="IPR008754">
    <property type="entry name" value="Peptidase_M43"/>
</dbReference>
<dbReference type="PANTHER" id="PTHR47466">
    <property type="match status" value="1"/>
</dbReference>
<keyword evidence="11" id="KW-1185">Reference proteome</keyword>
<evidence type="ECO:0000259" key="9">
    <source>
        <dbReference type="Pfam" id="PF05572"/>
    </source>
</evidence>
<organism evidence="10 11">
    <name type="scientific">Thermaerobacillus caldiproteolyticus</name>
    <dbReference type="NCBI Taxonomy" id="247480"/>
    <lineage>
        <taxon>Bacteria</taxon>
        <taxon>Bacillati</taxon>
        <taxon>Bacillota</taxon>
        <taxon>Bacilli</taxon>
        <taxon>Bacillales</taxon>
        <taxon>Anoxybacillaceae</taxon>
        <taxon>Thermaerobacillus</taxon>
    </lineage>
</organism>
<reference evidence="10 11" key="1">
    <citation type="submission" date="2020-07" db="EMBL/GenBank/DDBJ databases">
        <title>Genomic Encyclopedia of Type Strains, Phase IV (KMG-IV): sequencing the most valuable type-strain genomes for metagenomic binning, comparative biology and taxonomic classification.</title>
        <authorList>
            <person name="Goeker M."/>
        </authorList>
    </citation>
    <scope>NUCLEOTIDE SEQUENCE [LARGE SCALE GENOMIC DNA]</scope>
    <source>
        <strain evidence="10 11">DSM 15730</strain>
    </source>
</reference>
<protein>
    <recommendedName>
        <fullName evidence="9">Peptidase M43 pregnancy-associated plasma-A domain-containing protein</fullName>
    </recommendedName>
</protein>
<evidence type="ECO:0000256" key="1">
    <source>
        <dbReference type="ARBA" id="ARBA00008721"/>
    </source>
</evidence>
<evidence type="ECO:0000256" key="2">
    <source>
        <dbReference type="ARBA" id="ARBA00022670"/>
    </source>
</evidence>
<dbReference type="GO" id="GO:0006508">
    <property type="term" value="P:proteolysis"/>
    <property type="evidence" value="ECO:0007669"/>
    <property type="project" value="UniProtKB-KW"/>
</dbReference>
<feature type="domain" description="Peptidase M43 pregnancy-associated plasma-A" evidence="9">
    <location>
        <begin position="143"/>
        <end position="228"/>
    </location>
</feature>
<keyword evidence="4" id="KW-0732">Signal</keyword>
<dbReference type="GO" id="GO:0046872">
    <property type="term" value="F:metal ion binding"/>
    <property type="evidence" value="ECO:0007669"/>
    <property type="project" value="UniProtKB-KW"/>
</dbReference>
<proteinExistence type="inferred from homology"/>
<dbReference type="Proteomes" id="UP000523087">
    <property type="component" value="Unassembled WGS sequence"/>
</dbReference>
<keyword evidence="6" id="KW-0862">Zinc</keyword>
<evidence type="ECO:0000313" key="11">
    <source>
        <dbReference type="Proteomes" id="UP000523087"/>
    </source>
</evidence>
<keyword evidence="2" id="KW-0645">Protease</keyword>
<comment type="similarity">
    <text evidence="1">Belongs to the peptidase M43B family.</text>
</comment>
<keyword evidence="7" id="KW-0482">Metalloprotease</keyword>
<accession>A0A7V9Z9X4</accession>
<evidence type="ECO:0000256" key="6">
    <source>
        <dbReference type="ARBA" id="ARBA00022833"/>
    </source>
</evidence>
<dbReference type="SUPFAM" id="SSF55486">
    <property type="entry name" value="Metalloproteases ('zincins'), catalytic domain"/>
    <property type="match status" value="1"/>
</dbReference>
<dbReference type="InterPro" id="IPR024079">
    <property type="entry name" value="MetalloPept_cat_dom_sf"/>
</dbReference>
<evidence type="ECO:0000256" key="4">
    <source>
        <dbReference type="ARBA" id="ARBA00022729"/>
    </source>
</evidence>
<dbReference type="EMBL" id="JACDUT010000015">
    <property type="protein sequence ID" value="MBA2876675.1"/>
    <property type="molecule type" value="Genomic_DNA"/>
</dbReference>
<keyword evidence="3" id="KW-0479">Metal-binding</keyword>
<dbReference type="PANTHER" id="PTHR47466:SF1">
    <property type="entry name" value="METALLOPROTEASE MEP1 (AFU_ORTHOLOGUE AFUA_1G07730)-RELATED"/>
    <property type="match status" value="1"/>
</dbReference>
<dbReference type="AlphaFoldDB" id="A0A7V9Z9X4"/>
<evidence type="ECO:0000256" key="5">
    <source>
        <dbReference type="ARBA" id="ARBA00022801"/>
    </source>
</evidence>
<evidence type="ECO:0000256" key="8">
    <source>
        <dbReference type="ARBA" id="ARBA00023157"/>
    </source>
</evidence>
<name>A0A7V9Z9X4_9BACL</name>
<sequence length="252" mass="29480">MKIVEERISQHFQLYTNFSMNSPIRLYVRFVFVHDGMNGIISSDKRRRVVNALAKAFSSRFVFNHIDLNDQGLYCPDYFRLLKDSEEERYIKAKTQRDPNVYLHIYSADTFDGAKYRNWSSFPWGLEDDPVMDGVVVDYRNIENEESYHWIIHEVGHWFGLVHTFENGCNPPGDYVDDTEAHSDEIRGCPPEGIHNACPEEKRAPINNYMNYTDCKDTFTLGQIERIFRVAKVYRPKLLEPEVCIPPCPPPM</sequence>
<dbReference type="Gene3D" id="3.40.390.10">
    <property type="entry name" value="Collagenase (Catalytic Domain)"/>
    <property type="match status" value="1"/>
</dbReference>
<evidence type="ECO:0000256" key="3">
    <source>
        <dbReference type="ARBA" id="ARBA00022723"/>
    </source>
</evidence>
<comment type="caution">
    <text evidence="10">The sequence shown here is derived from an EMBL/GenBank/DDBJ whole genome shotgun (WGS) entry which is preliminary data.</text>
</comment>
<dbReference type="Pfam" id="PF05572">
    <property type="entry name" value="Peptidase_M43"/>
    <property type="match status" value="1"/>
</dbReference>
<dbReference type="GO" id="GO:0008237">
    <property type="term" value="F:metallopeptidase activity"/>
    <property type="evidence" value="ECO:0007669"/>
    <property type="project" value="UniProtKB-KW"/>
</dbReference>
<gene>
    <name evidence="10" type="ORF">HNR31_003493</name>
</gene>
<keyword evidence="8" id="KW-1015">Disulfide bond</keyword>
<keyword evidence="5" id="KW-0378">Hydrolase</keyword>
<evidence type="ECO:0000313" key="10">
    <source>
        <dbReference type="EMBL" id="MBA2876675.1"/>
    </source>
</evidence>